<reference evidence="1 2" key="1">
    <citation type="submission" date="2018-11" db="EMBL/GenBank/DDBJ databases">
        <title>Novel bacteria species description.</title>
        <authorList>
            <person name="Han J.-H."/>
        </authorList>
    </citation>
    <scope>NUCLEOTIDE SEQUENCE [LARGE SCALE GENOMIC DNA]</scope>
    <source>
        <strain evidence="1 2">KCTC23259</strain>
    </source>
</reference>
<proteinExistence type="predicted"/>
<organism evidence="1 2">
    <name type="scientific">Lacihabitans soyangensis</name>
    <dbReference type="NCBI Taxonomy" id="869394"/>
    <lineage>
        <taxon>Bacteria</taxon>
        <taxon>Pseudomonadati</taxon>
        <taxon>Bacteroidota</taxon>
        <taxon>Cytophagia</taxon>
        <taxon>Cytophagales</taxon>
        <taxon>Leadbetterellaceae</taxon>
        <taxon>Lacihabitans</taxon>
    </lineage>
</organism>
<dbReference type="EMBL" id="RJUF01000056">
    <property type="protein sequence ID" value="MCP9764059.1"/>
    <property type="molecule type" value="Genomic_DNA"/>
</dbReference>
<evidence type="ECO:0000313" key="1">
    <source>
        <dbReference type="EMBL" id="MCP9764059.1"/>
    </source>
</evidence>
<dbReference type="Proteomes" id="UP001204144">
    <property type="component" value="Unassembled WGS sequence"/>
</dbReference>
<name>A0AAE3H2U5_9BACT</name>
<evidence type="ECO:0000313" key="2">
    <source>
        <dbReference type="Proteomes" id="UP001204144"/>
    </source>
</evidence>
<accession>A0AAE3H2U5</accession>
<gene>
    <name evidence="1" type="ORF">EGI31_13970</name>
</gene>
<comment type="caution">
    <text evidence="1">The sequence shown here is derived from an EMBL/GenBank/DDBJ whole genome shotgun (WGS) entry which is preliminary data.</text>
</comment>
<keyword evidence="2" id="KW-1185">Reference proteome</keyword>
<protein>
    <submittedName>
        <fullName evidence="1">DUF1566 domain-containing protein</fullName>
    </submittedName>
</protein>
<dbReference type="AlphaFoldDB" id="A0AAE3H2U5"/>
<sequence>MYSSGLESISASTLIYRHKNQQALFSDYFYFSFETQNPKTMKIKLKIAVGLLIAQWSAQAQSITLNPSDTKNILTVQTTNQAIKLPVLNESQRNLLPAPVIGMQVYCSNCLAGVGAYAYNGSAWAPMFVPPTSDLPSYTVGQLAQGGRIFFVDETGRHGLAAATLDQAASIKWADGNFHITSATRMGVYGGLANTNDIVRIEENGSYAAKVAQSTTDGGFGDWHLPSLEELRLMYNQKNVIGGFTNANYWSSTEISGTPATEPSTTAFAKDFTSGAEAPLSKASNARVRAIRKF</sequence>